<dbReference type="EMBL" id="MAVT02000581">
    <property type="protein sequence ID" value="POS74759.1"/>
    <property type="molecule type" value="Genomic_DNA"/>
</dbReference>
<evidence type="ECO:0000256" key="1">
    <source>
        <dbReference type="SAM" id="Phobius"/>
    </source>
</evidence>
<comment type="caution">
    <text evidence="2">The sequence shown here is derived from an EMBL/GenBank/DDBJ whole genome shotgun (WGS) entry which is preliminary data.</text>
</comment>
<reference evidence="2" key="1">
    <citation type="submission" date="2017-09" db="EMBL/GenBank/DDBJ databases">
        <title>Polyketide synthases of a Diaporthe helianthi virulent isolate.</title>
        <authorList>
            <person name="Baroncelli R."/>
        </authorList>
    </citation>
    <scope>NUCLEOTIDE SEQUENCE [LARGE SCALE GENOMIC DNA]</scope>
    <source>
        <strain evidence="2">7/96</strain>
    </source>
</reference>
<evidence type="ECO:0000313" key="3">
    <source>
        <dbReference type="Proteomes" id="UP000094444"/>
    </source>
</evidence>
<proteinExistence type="predicted"/>
<keyword evidence="1" id="KW-0472">Membrane</keyword>
<dbReference type="OrthoDB" id="443402at2759"/>
<dbReference type="AlphaFoldDB" id="A0A2P5HWY3"/>
<keyword evidence="1" id="KW-0812">Transmembrane</keyword>
<sequence>MFNDYFYSCYSSKNMKHSLVHRFLSSCDVIETLPEDLLESMPKRDREVTVGARFDKVEHFWGIVAREQRSALRVVFYMLLSLMPTIWFMFMWMFSWDHDGDLQNATVPVTISIATLSMIWIVTSCRFDIPDFPADYAFRLNTD</sequence>
<feature type="transmembrane region" description="Helical" evidence="1">
    <location>
        <begin position="105"/>
        <end position="123"/>
    </location>
</feature>
<keyword evidence="3" id="KW-1185">Reference proteome</keyword>
<evidence type="ECO:0000313" key="2">
    <source>
        <dbReference type="EMBL" id="POS74759.1"/>
    </source>
</evidence>
<dbReference type="InParanoid" id="A0A2P5HWY3"/>
<feature type="transmembrane region" description="Helical" evidence="1">
    <location>
        <begin position="74"/>
        <end position="93"/>
    </location>
</feature>
<organism evidence="2 3">
    <name type="scientific">Diaporthe helianthi</name>
    <dbReference type="NCBI Taxonomy" id="158607"/>
    <lineage>
        <taxon>Eukaryota</taxon>
        <taxon>Fungi</taxon>
        <taxon>Dikarya</taxon>
        <taxon>Ascomycota</taxon>
        <taxon>Pezizomycotina</taxon>
        <taxon>Sordariomycetes</taxon>
        <taxon>Sordariomycetidae</taxon>
        <taxon>Diaporthales</taxon>
        <taxon>Diaporthaceae</taxon>
        <taxon>Diaporthe</taxon>
    </lineage>
</organism>
<name>A0A2P5HWY3_DIAHE</name>
<keyword evidence="1" id="KW-1133">Transmembrane helix</keyword>
<protein>
    <submittedName>
        <fullName evidence="2">Uncharacterized protein</fullName>
    </submittedName>
</protein>
<gene>
    <name evidence="2" type="ORF">DHEL01_v206847</name>
</gene>
<accession>A0A2P5HWY3</accession>
<dbReference type="Proteomes" id="UP000094444">
    <property type="component" value="Unassembled WGS sequence"/>
</dbReference>